<feature type="region of interest" description="Disordered" evidence="6">
    <location>
        <begin position="303"/>
        <end position="324"/>
    </location>
</feature>
<protein>
    <recommendedName>
        <fullName evidence="8">Rhodopsin domain-containing protein</fullName>
    </recommendedName>
</protein>
<keyword evidence="10" id="KW-1185">Reference proteome</keyword>
<evidence type="ECO:0000313" key="10">
    <source>
        <dbReference type="Proteomes" id="UP000250043"/>
    </source>
</evidence>
<feature type="transmembrane region" description="Helical" evidence="7">
    <location>
        <begin position="38"/>
        <end position="56"/>
    </location>
</feature>
<evidence type="ECO:0000256" key="7">
    <source>
        <dbReference type="SAM" id="Phobius"/>
    </source>
</evidence>
<evidence type="ECO:0000256" key="6">
    <source>
        <dbReference type="SAM" id="MobiDB-lite"/>
    </source>
</evidence>
<evidence type="ECO:0000256" key="5">
    <source>
        <dbReference type="ARBA" id="ARBA00038359"/>
    </source>
</evidence>
<reference evidence="9 10" key="1">
    <citation type="submission" date="2016-07" db="EMBL/GenBank/DDBJ databases">
        <title>Draft genome of the white-rot fungus Obba rivulosa 3A-2.</title>
        <authorList>
            <consortium name="DOE Joint Genome Institute"/>
            <person name="Miettinen O."/>
            <person name="Riley R."/>
            <person name="Acob R."/>
            <person name="Barry K."/>
            <person name="Cullen D."/>
            <person name="De Vries R."/>
            <person name="Hainaut M."/>
            <person name="Hatakka A."/>
            <person name="Henrissat B."/>
            <person name="Hilden K."/>
            <person name="Kuo R."/>
            <person name="Labutti K."/>
            <person name="Lipzen A."/>
            <person name="Makela M.R."/>
            <person name="Sandor L."/>
            <person name="Spatafora J.W."/>
            <person name="Grigoriev I.V."/>
            <person name="Hibbett D.S."/>
        </authorList>
    </citation>
    <scope>NUCLEOTIDE SEQUENCE [LARGE SCALE GENOMIC DNA]</scope>
    <source>
        <strain evidence="9 10">3A-2</strain>
    </source>
</reference>
<feature type="transmembrane region" description="Helical" evidence="7">
    <location>
        <begin position="6"/>
        <end position="26"/>
    </location>
</feature>
<feature type="domain" description="Rhodopsin" evidence="8">
    <location>
        <begin position="22"/>
        <end position="231"/>
    </location>
</feature>
<dbReference type="PANTHER" id="PTHR33048:SF47">
    <property type="entry name" value="INTEGRAL MEMBRANE PROTEIN-RELATED"/>
    <property type="match status" value="1"/>
</dbReference>
<feature type="transmembrane region" description="Helical" evidence="7">
    <location>
        <begin position="103"/>
        <end position="124"/>
    </location>
</feature>
<keyword evidence="4 7" id="KW-0472">Membrane</keyword>
<evidence type="ECO:0000313" key="9">
    <source>
        <dbReference type="EMBL" id="OCH93925.1"/>
    </source>
</evidence>
<comment type="similarity">
    <text evidence="5">Belongs to the SAT4 family.</text>
</comment>
<proteinExistence type="inferred from homology"/>
<dbReference type="Proteomes" id="UP000250043">
    <property type="component" value="Unassembled WGS sequence"/>
</dbReference>
<evidence type="ECO:0000256" key="3">
    <source>
        <dbReference type="ARBA" id="ARBA00022989"/>
    </source>
</evidence>
<keyword evidence="2 7" id="KW-0812">Transmembrane</keyword>
<evidence type="ECO:0000259" key="8">
    <source>
        <dbReference type="Pfam" id="PF20684"/>
    </source>
</evidence>
<accession>A0A8E2DQI1</accession>
<dbReference type="EMBL" id="KV722349">
    <property type="protein sequence ID" value="OCH93925.1"/>
    <property type="molecule type" value="Genomic_DNA"/>
</dbReference>
<dbReference type="Pfam" id="PF20684">
    <property type="entry name" value="Fung_rhodopsin"/>
    <property type="match status" value="1"/>
</dbReference>
<dbReference type="OrthoDB" id="444631at2759"/>
<dbReference type="AlphaFoldDB" id="A0A8E2DQI1"/>
<dbReference type="PANTHER" id="PTHR33048">
    <property type="entry name" value="PTH11-LIKE INTEGRAL MEMBRANE PROTEIN (AFU_ORTHOLOGUE AFUA_5G11245)"/>
    <property type="match status" value="1"/>
</dbReference>
<feature type="transmembrane region" description="Helical" evidence="7">
    <location>
        <begin position="184"/>
        <end position="208"/>
    </location>
</feature>
<keyword evidence="3 7" id="KW-1133">Transmembrane helix</keyword>
<organism evidence="9 10">
    <name type="scientific">Obba rivulosa</name>
    <dbReference type="NCBI Taxonomy" id="1052685"/>
    <lineage>
        <taxon>Eukaryota</taxon>
        <taxon>Fungi</taxon>
        <taxon>Dikarya</taxon>
        <taxon>Basidiomycota</taxon>
        <taxon>Agaricomycotina</taxon>
        <taxon>Agaricomycetes</taxon>
        <taxon>Polyporales</taxon>
        <taxon>Gelatoporiaceae</taxon>
        <taxon>Obba</taxon>
    </lineage>
</organism>
<sequence length="324" mass="35936">MPSTITIIATVLPGVAFVCTLLRLSYRWRRGHLGSDDAWAAAALVSVAFEITGAWLRVAKGQSQYHHIVGYYMLNVAFTSVLWLARMSILFSTIRVIPNFMSLLWWSYASATLFFIMWIVTLAAKTYVCEHNQAWKKLANAQCVLGHGVAVLELVTDIVADIILIALAVKLFSSVKLGSPRRTMLLCIFGANAITTIISVVHACYVFSPNRIMEGIMAHVEAATCLIICNLAVLVTWAFRVFWKGRDLDALSYTETVELSRHGRSERLSRLTTLRFETDAAFVLSAMEGRNDPEFSNETVKTARNHSSLTLAPPSAKPGELYAV</sequence>
<feature type="transmembrane region" description="Helical" evidence="7">
    <location>
        <begin position="68"/>
        <end position="91"/>
    </location>
</feature>
<evidence type="ECO:0000256" key="1">
    <source>
        <dbReference type="ARBA" id="ARBA00004141"/>
    </source>
</evidence>
<feature type="transmembrane region" description="Helical" evidence="7">
    <location>
        <begin position="144"/>
        <end position="172"/>
    </location>
</feature>
<gene>
    <name evidence="9" type="ORF">OBBRIDRAFT_748622</name>
</gene>
<evidence type="ECO:0000256" key="4">
    <source>
        <dbReference type="ARBA" id="ARBA00023136"/>
    </source>
</evidence>
<evidence type="ECO:0000256" key="2">
    <source>
        <dbReference type="ARBA" id="ARBA00022692"/>
    </source>
</evidence>
<dbReference type="InterPro" id="IPR052337">
    <property type="entry name" value="SAT4-like"/>
</dbReference>
<dbReference type="GO" id="GO:0016020">
    <property type="term" value="C:membrane"/>
    <property type="evidence" value="ECO:0007669"/>
    <property type="project" value="UniProtKB-SubCell"/>
</dbReference>
<dbReference type="InterPro" id="IPR049326">
    <property type="entry name" value="Rhodopsin_dom_fungi"/>
</dbReference>
<name>A0A8E2DQI1_9APHY</name>
<comment type="subcellular location">
    <subcellularLocation>
        <location evidence="1">Membrane</location>
        <topology evidence="1">Multi-pass membrane protein</topology>
    </subcellularLocation>
</comment>
<feature type="transmembrane region" description="Helical" evidence="7">
    <location>
        <begin position="220"/>
        <end position="243"/>
    </location>
</feature>